<dbReference type="OrthoDB" id="1813891at2"/>
<organism evidence="6 7">
    <name type="scientific">Vibrio quintilis</name>
    <dbReference type="NCBI Taxonomy" id="1117707"/>
    <lineage>
        <taxon>Bacteria</taxon>
        <taxon>Pseudomonadati</taxon>
        <taxon>Pseudomonadota</taxon>
        <taxon>Gammaproteobacteria</taxon>
        <taxon>Vibrionales</taxon>
        <taxon>Vibrionaceae</taxon>
        <taxon>Vibrio</taxon>
    </lineage>
</organism>
<dbReference type="GO" id="GO:0005576">
    <property type="term" value="C:extracellular region"/>
    <property type="evidence" value="ECO:0007669"/>
    <property type="project" value="UniProtKB-SubCell"/>
</dbReference>
<dbReference type="SUPFAM" id="SSF141072">
    <property type="entry name" value="CalX-like"/>
    <property type="match status" value="1"/>
</dbReference>
<dbReference type="STRING" id="1117707.VQ7734_03052"/>
<dbReference type="InterPro" id="IPR038081">
    <property type="entry name" value="CalX-like_sf"/>
</dbReference>
<evidence type="ECO:0000256" key="2">
    <source>
        <dbReference type="ARBA" id="ARBA00022525"/>
    </source>
</evidence>
<dbReference type="Gene3D" id="2.60.120.260">
    <property type="entry name" value="Galactose-binding domain-like"/>
    <property type="match status" value="1"/>
</dbReference>
<dbReference type="PANTHER" id="PTHR40088">
    <property type="entry name" value="PECTATE LYASE (EUROFUNG)"/>
    <property type="match status" value="1"/>
</dbReference>
<dbReference type="PANTHER" id="PTHR40088:SF2">
    <property type="entry name" value="SECRETED SUGAR HYDROLASE"/>
    <property type="match status" value="1"/>
</dbReference>
<dbReference type="InterPro" id="IPR011050">
    <property type="entry name" value="Pectin_lyase_fold/virulence"/>
</dbReference>
<evidence type="ECO:0000313" key="7">
    <source>
        <dbReference type="Proteomes" id="UP000184600"/>
    </source>
</evidence>
<evidence type="ECO:0000259" key="5">
    <source>
        <dbReference type="Pfam" id="PF07602"/>
    </source>
</evidence>
<keyword evidence="7" id="KW-1185">Reference proteome</keyword>
<dbReference type="SUPFAM" id="SSF51126">
    <property type="entry name" value="Pectin lyase-like"/>
    <property type="match status" value="1"/>
</dbReference>
<comment type="subcellular location">
    <subcellularLocation>
        <location evidence="1">Secreted</location>
    </subcellularLocation>
</comment>
<name>A0A1M7YXL9_9VIBR</name>
<dbReference type="InterPro" id="IPR052052">
    <property type="entry name" value="Polysaccharide_Lyase_9"/>
</dbReference>
<dbReference type="AlphaFoldDB" id="A0A1M7YXL9"/>
<proteinExistence type="predicted"/>
<evidence type="ECO:0000256" key="1">
    <source>
        <dbReference type="ARBA" id="ARBA00004613"/>
    </source>
</evidence>
<evidence type="ECO:0000313" key="6">
    <source>
        <dbReference type="EMBL" id="SHO57283.1"/>
    </source>
</evidence>
<keyword evidence="2" id="KW-0964">Secreted</keyword>
<dbReference type="Pfam" id="PF07602">
    <property type="entry name" value="DUF1565"/>
    <property type="match status" value="1"/>
</dbReference>
<dbReference type="Proteomes" id="UP000184600">
    <property type="component" value="Unassembled WGS sequence"/>
</dbReference>
<dbReference type="EMBL" id="FRFG01000037">
    <property type="protein sequence ID" value="SHO57283.1"/>
    <property type="molecule type" value="Genomic_DNA"/>
</dbReference>
<feature type="domain" description="DUF1565" evidence="5">
    <location>
        <begin position="192"/>
        <end position="231"/>
    </location>
</feature>
<dbReference type="Gene3D" id="2.60.40.2030">
    <property type="match status" value="1"/>
</dbReference>
<reference evidence="7" key="1">
    <citation type="submission" date="2016-12" db="EMBL/GenBank/DDBJ databases">
        <authorList>
            <person name="Rodrigo-Torres L."/>
            <person name="Arahal R.D."/>
            <person name="Lucena T."/>
        </authorList>
    </citation>
    <scope>NUCLEOTIDE SEQUENCE [LARGE SCALE GENOMIC DNA]</scope>
</reference>
<evidence type="ECO:0000256" key="4">
    <source>
        <dbReference type="SAM" id="SignalP"/>
    </source>
</evidence>
<evidence type="ECO:0000256" key="3">
    <source>
        <dbReference type="ARBA" id="ARBA00022729"/>
    </source>
</evidence>
<dbReference type="RefSeq" id="WP_073584069.1">
    <property type="nucleotide sequence ID" value="NZ_AP024898.1"/>
</dbReference>
<accession>A0A1M7YXL9</accession>
<feature type="signal peptide" evidence="4">
    <location>
        <begin position="1"/>
        <end position="25"/>
    </location>
</feature>
<sequence length="730" mass="79809">MNNKQRLASWLVAGSLMLCGYPSLAGANSLNVELENFSGQSQFSPFSVKSDISASGGKYIVWADNGDQVLKSASNSSSGLVAVKFSLTDSADVAFQIRVKLPDTGDDSFYYKLDSSGWQVQNNQTYSAWQTLQPTTFSSVSAGTHTLYIQRREYGAQLDRVILKPSSGTITYAGTADVTPDFSHPVYVSNDGSDYQGNGTKSKPYRTLTKVAKVATAGTTVLVHGGTYSENDITPANSGKEGSYIVFRPWPGTGTVTVKYPSYISDVTPLFNLSGKNYIWIEGFQFKGYTKGLSTIYVSAGNNNVVTNNRFIDLGNKEVGKWNGNHVVGLFNSSNNVVCNNYFENIYGDGVGINSQKSQQNLVCQNTFKTFKGKLRSWGGSYLYSRAIDVQDMSDGNNVVAFNHAEDVYHHIWLDRDGSNNVILRNYGRDGSGNVFNESRCKKNLIQENISVGMTSGYMTAYYTSTGWTEKARWIGNVAYKNTVGFTIHKSKQDEFRNNITYNNTKYNLIYTDAARNNGPHVFKNNLWYTAGKSQSIQFGGIPSATESGGSTYPGSDITVAAFQNNVSESGGLSVNPLFYGSDDFRLKSNSPAKNAGDNGQDLGVYAYYPGTSTGWNADAESADTIIYFDQLISAAERGKTVSLTVKLNRASAYQVKASVKPIAGDAEKDTDFTLSGSYLIFKPGETSKTVKVTTKGYFDYDELVAFRIQDVVNASASGRNLRVLRVKAR</sequence>
<keyword evidence="3 4" id="KW-0732">Signal</keyword>
<dbReference type="Gene3D" id="2.160.20.10">
    <property type="entry name" value="Single-stranded right-handed beta-helix, Pectin lyase-like"/>
    <property type="match status" value="1"/>
</dbReference>
<dbReference type="InterPro" id="IPR012334">
    <property type="entry name" value="Pectin_lyas_fold"/>
</dbReference>
<protein>
    <recommendedName>
        <fullName evidence="5">DUF1565 domain-containing protein</fullName>
    </recommendedName>
</protein>
<dbReference type="InterPro" id="IPR011459">
    <property type="entry name" value="DUF1565"/>
</dbReference>
<gene>
    <name evidence="6" type="ORF">VQ7734_03052</name>
</gene>
<dbReference type="GO" id="GO:0016837">
    <property type="term" value="F:carbon-oxygen lyase activity, acting on polysaccharides"/>
    <property type="evidence" value="ECO:0007669"/>
    <property type="project" value="TreeGrafter"/>
</dbReference>
<feature type="chain" id="PRO_5009929931" description="DUF1565 domain-containing protein" evidence="4">
    <location>
        <begin position="26"/>
        <end position="730"/>
    </location>
</feature>